<reference evidence="1 2" key="1">
    <citation type="submission" date="2020-07" db="EMBL/GenBank/DDBJ databases">
        <title>Vallitalea guaymasensis genome.</title>
        <authorList>
            <person name="Postec A."/>
        </authorList>
    </citation>
    <scope>NUCLEOTIDE SEQUENCE [LARGE SCALE GENOMIC DNA]</scope>
    <source>
        <strain evidence="1 2">Ra1766G1</strain>
    </source>
</reference>
<dbReference type="Proteomes" id="UP000677305">
    <property type="component" value="Chromosome"/>
</dbReference>
<dbReference type="AlphaFoldDB" id="A0A8J8M8F9"/>
<dbReference type="EMBL" id="CP058561">
    <property type="protein sequence ID" value="QUH28214.1"/>
    <property type="molecule type" value="Genomic_DNA"/>
</dbReference>
<name>A0A8J8M8F9_9FIRM</name>
<dbReference type="RefSeq" id="WP_212692467.1">
    <property type="nucleotide sequence ID" value="NZ_CP058561.1"/>
</dbReference>
<evidence type="ECO:0000313" key="2">
    <source>
        <dbReference type="Proteomes" id="UP000677305"/>
    </source>
</evidence>
<sequence>MALEDFISMQEKFYNLRKNKSYNIPELRISVKNVIDFKNLSLVNINGWILEICNLSYEIKVCLASSIAYDTLMKQEPNYGELEFQRLIYLKIVLNDLFSFKDKIGYLFYEALDRKVNKKYKKKYVIVEYDWINFKIVSSYLKRIEYEEIQELKYLSEEELKCIKKYFKNIEQIGSEINRIRNKFIHACSVPIDSFGTGIFKKTIEPKNTVETAYQIINKSANKYSSLQDVKEGLEKYRNAKWMQIGGLQEESLKYEDIVQKTIKIWKKYCRYTEEVIKNIEILRKCTVID</sequence>
<accession>A0A8J8M8F9</accession>
<evidence type="ECO:0000313" key="1">
    <source>
        <dbReference type="EMBL" id="QUH28214.1"/>
    </source>
</evidence>
<keyword evidence="2" id="KW-1185">Reference proteome</keyword>
<protein>
    <submittedName>
        <fullName evidence="1">Uncharacterized protein</fullName>
    </submittedName>
</protein>
<proteinExistence type="predicted"/>
<dbReference type="KEGG" id="vgu:HYG85_04505"/>
<organism evidence="1 2">
    <name type="scientific">Vallitalea guaymasensis</name>
    <dbReference type="NCBI Taxonomy" id="1185412"/>
    <lineage>
        <taxon>Bacteria</taxon>
        <taxon>Bacillati</taxon>
        <taxon>Bacillota</taxon>
        <taxon>Clostridia</taxon>
        <taxon>Lachnospirales</taxon>
        <taxon>Vallitaleaceae</taxon>
        <taxon>Vallitalea</taxon>
    </lineage>
</organism>
<gene>
    <name evidence="1" type="ORF">HYG85_04505</name>
</gene>